<comment type="caution">
    <text evidence="2">The sequence shown here is derived from an EMBL/GenBank/DDBJ whole genome shotgun (WGS) entry which is preliminary data.</text>
</comment>
<organism evidence="2 3">
    <name type="scientific">Planomonospora sphaerica</name>
    <dbReference type="NCBI Taxonomy" id="161355"/>
    <lineage>
        <taxon>Bacteria</taxon>
        <taxon>Bacillati</taxon>
        <taxon>Actinomycetota</taxon>
        <taxon>Actinomycetes</taxon>
        <taxon>Streptosporangiales</taxon>
        <taxon>Streptosporangiaceae</taxon>
        <taxon>Planomonospora</taxon>
    </lineage>
</organism>
<dbReference type="EMBL" id="BDCX01000021">
    <property type="protein sequence ID" value="GAT71056.1"/>
    <property type="molecule type" value="Genomic_DNA"/>
</dbReference>
<feature type="region of interest" description="Disordered" evidence="1">
    <location>
        <begin position="51"/>
        <end position="90"/>
    </location>
</feature>
<dbReference type="AlphaFoldDB" id="A0A171DPS5"/>
<reference evidence="3" key="2">
    <citation type="submission" date="2016-04" db="EMBL/GenBank/DDBJ databases">
        <title>Planomonospora sphaerica JCM9374 whole genome shotgun sequence.</title>
        <authorList>
            <person name="Suzuki T."/>
            <person name="Dohra H."/>
            <person name="Kodani S."/>
        </authorList>
    </citation>
    <scope>NUCLEOTIDE SEQUENCE [LARGE SCALE GENOMIC DNA]</scope>
    <source>
        <strain evidence="3">JCM 9374</strain>
    </source>
</reference>
<evidence type="ECO:0000313" key="3">
    <source>
        <dbReference type="Proteomes" id="UP000077701"/>
    </source>
</evidence>
<gene>
    <name evidence="2" type="ORF">PS9374_06747</name>
</gene>
<feature type="compositionally biased region" description="Low complexity" evidence="1">
    <location>
        <begin position="79"/>
        <end position="90"/>
    </location>
</feature>
<dbReference type="STRING" id="161355.PS9374_06747"/>
<evidence type="ECO:0000313" key="2">
    <source>
        <dbReference type="EMBL" id="GAT71056.1"/>
    </source>
</evidence>
<reference evidence="2 3" key="1">
    <citation type="journal article" date="2016" name="Genome Announc.">
        <title>Draft Genome Sequence of Planomonospora sphaerica JCM9374, a Rare Actinomycete.</title>
        <authorList>
            <person name="Dohra H."/>
            <person name="Suzuki T."/>
            <person name="Inoue Y."/>
            <person name="Kodani S."/>
        </authorList>
    </citation>
    <scope>NUCLEOTIDE SEQUENCE [LARGE SCALE GENOMIC DNA]</scope>
    <source>
        <strain evidence="2 3">JCM 9374</strain>
    </source>
</reference>
<protein>
    <submittedName>
        <fullName evidence="2">Uncharacterized protein</fullName>
    </submittedName>
</protein>
<evidence type="ECO:0000256" key="1">
    <source>
        <dbReference type="SAM" id="MobiDB-lite"/>
    </source>
</evidence>
<dbReference type="Proteomes" id="UP000077701">
    <property type="component" value="Unassembled WGS sequence"/>
</dbReference>
<keyword evidence="3" id="KW-1185">Reference proteome</keyword>
<proteinExistence type="predicted"/>
<name>A0A171DPS5_9ACTN</name>
<accession>A0A171DPS5</accession>
<sequence>MPAGETGEVTATDGAGGFYTRPIAVDEDGSTLVETTQYDVAIWRGGVVTPLETPPGVQYPQGVDLSNERAVGGRRGRRGPAAPRPGRYGA</sequence>